<dbReference type="SUPFAM" id="SSF57850">
    <property type="entry name" value="RING/U-box"/>
    <property type="match status" value="1"/>
</dbReference>
<dbReference type="Pfam" id="PF00097">
    <property type="entry name" value="zf-C3HC4"/>
    <property type="match status" value="1"/>
</dbReference>
<gene>
    <name evidence="7" type="ORF">GALMADRAFT_236163</name>
</gene>
<dbReference type="Proteomes" id="UP000027222">
    <property type="component" value="Unassembled WGS sequence"/>
</dbReference>
<feature type="region of interest" description="Disordered" evidence="5">
    <location>
        <begin position="199"/>
        <end position="228"/>
    </location>
</feature>
<evidence type="ECO:0000256" key="5">
    <source>
        <dbReference type="SAM" id="MobiDB-lite"/>
    </source>
</evidence>
<proteinExistence type="predicted"/>
<evidence type="ECO:0000313" key="8">
    <source>
        <dbReference type="Proteomes" id="UP000027222"/>
    </source>
</evidence>
<dbReference type="InterPro" id="IPR013083">
    <property type="entry name" value="Znf_RING/FYVE/PHD"/>
</dbReference>
<evidence type="ECO:0000256" key="3">
    <source>
        <dbReference type="ARBA" id="ARBA00022833"/>
    </source>
</evidence>
<evidence type="ECO:0000256" key="4">
    <source>
        <dbReference type="PROSITE-ProRule" id="PRU00175"/>
    </source>
</evidence>
<dbReference type="STRING" id="685588.A0A067TXM2"/>
<feature type="region of interest" description="Disordered" evidence="5">
    <location>
        <begin position="114"/>
        <end position="141"/>
    </location>
</feature>
<dbReference type="PROSITE" id="PS50089">
    <property type="entry name" value="ZF_RING_2"/>
    <property type="match status" value="1"/>
</dbReference>
<dbReference type="EMBL" id="KL142368">
    <property type="protein sequence ID" value="KDR83788.1"/>
    <property type="molecule type" value="Genomic_DNA"/>
</dbReference>
<keyword evidence="3" id="KW-0862">Zinc</keyword>
<dbReference type="Gene3D" id="3.30.40.10">
    <property type="entry name" value="Zinc/RING finger domain, C3HC4 (zinc finger)"/>
    <property type="match status" value="1"/>
</dbReference>
<dbReference type="InterPro" id="IPR018957">
    <property type="entry name" value="Znf_C3HC4_RING-type"/>
</dbReference>
<dbReference type="InterPro" id="IPR001841">
    <property type="entry name" value="Znf_RING"/>
</dbReference>
<dbReference type="GO" id="GO:0008270">
    <property type="term" value="F:zinc ion binding"/>
    <property type="evidence" value="ECO:0007669"/>
    <property type="project" value="UniProtKB-KW"/>
</dbReference>
<evidence type="ECO:0000256" key="1">
    <source>
        <dbReference type="ARBA" id="ARBA00022723"/>
    </source>
</evidence>
<evidence type="ECO:0000256" key="2">
    <source>
        <dbReference type="ARBA" id="ARBA00022771"/>
    </source>
</evidence>
<dbReference type="AlphaFoldDB" id="A0A067TXM2"/>
<keyword evidence="2 4" id="KW-0863">Zinc-finger</keyword>
<dbReference type="SMART" id="SM00184">
    <property type="entry name" value="RING"/>
    <property type="match status" value="1"/>
</dbReference>
<feature type="compositionally biased region" description="Low complexity" evidence="5">
    <location>
        <begin position="211"/>
        <end position="220"/>
    </location>
</feature>
<evidence type="ECO:0000313" key="7">
    <source>
        <dbReference type="EMBL" id="KDR83788.1"/>
    </source>
</evidence>
<evidence type="ECO:0000259" key="6">
    <source>
        <dbReference type="PROSITE" id="PS50089"/>
    </source>
</evidence>
<keyword evidence="1" id="KW-0479">Metal-binding</keyword>
<dbReference type="OrthoDB" id="8062037at2759"/>
<protein>
    <recommendedName>
        <fullName evidence="6">RING-type domain-containing protein</fullName>
    </recommendedName>
</protein>
<dbReference type="HOGENOM" id="CLU_091767_0_0_1"/>
<name>A0A067TXM2_GALM3</name>
<sequence>MDRNTTPSAAEAAYQLVQVALLSPHERIKALLASLPFLGKESVDLEEPCPICLMPFATVFAEAAEDQQEEEMGLAGVTKLVGCGHVFCRRDLTEWIRSQHGSCPTCRHTFLDIRPPSESDDESSDGGEYIPNLEDFEDEDDTLDVDVDEQTDTDAEGEDFPVQGVDLDFDEMWDGTSVVEEDPGALGDAEMGDDYVDDEDAEWGLTDGESESMSSSSEGDTTMEDDEGDISAGTSWLVWRRSASASRVVQLTLVALLLFSAGNGG</sequence>
<organism evidence="7 8">
    <name type="scientific">Galerina marginata (strain CBS 339.88)</name>
    <dbReference type="NCBI Taxonomy" id="685588"/>
    <lineage>
        <taxon>Eukaryota</taxon>
        <taxon>Fungi</taxon>
        <taxon>Dikarya</taxon>
        <taxon>Basidiomycota</taxon>
        <taxon>Agaricomycotina</taxon>
        <taxon>Agaricomycetes</taxon>
        <taxon>Agaricomycetidae</taxon>
        <taxon>Agaricales</taxon>
        <taxon>Agaricineae</taxon>
        <taxon>Strophariaceae</taxon>
        <taxon>Galerina</taxon>
    </lineage>
</organism>
<keyword evidence="8" id="KW-1185">Reference proteome</keyword>
<accession>A0A067TXM2</accession>
<reference evidence="8" key="1">
    <citation type="journal article" date="2014" name="Proc. Natl. Acad. Sci. U.S.A.">
        <title>Extensive sampling of basidiomycete genomes demonstrates inadequacy of the white-rot/brown-rot paradigm for wood decay fungi.</title>
        <authorList>
            <person name="Riley R."/>
            <person name="Salamov A.A."/>
            <person name="Brown D.W."/>
            <person name="Nagy L.G."/>
            <person name="Floudas D."/>
            <person name="Held B.W."/>
            <person name="Levasseur A."/>
            <person name="Lombard V."/>
            <person name="Morin E."/>
            <person name="Otillar R."/>
            <person name="Lindquist E.A."/>
            <person name="Sun H."/>
            <person name="LaButti K.M."/>
            <person name="Schmutz J."/>
            <person name="Jabbour D."/>
            <person name="Luo H."/>
            <person name="Baker S.E."/>
            <person name="Pisabarro A.G."/>
            <person name="Walton J.D."/>
            <person name="Blanchette R.A."/>
            <person name="Henrissat B."/>
            <person name="Martin F."/>
            <person name="Cullen D."/>
            <person name="Hibbett D.S."/>
            <person name="Grigoriev I.V."/>
        </authorList>
    </citation>
    <scope>NUCLEOTIDE SEQUENCE [LARGE SCALE GENOMIC DNA]</scope>
    <source>
        <strain evidence="8">CBS 339.88</strain>
    </source>
</reference>
<feature type="domain" description="RING-type" evidence="6">
    <location>
        <begin position="49"/>
        <end position="107"/>
    </location>
</feature>